<feature type="region of interest" description="Disordered" evidence="1">
    <location>
        <begin position="296"/>
        <end position="338"/>
    </location>
</feature>
<dbReference type="STRING" id="52441.SAMN05216302_10045"/>
<keyword evidence="2" id="KW-1133">Transmembrane helix</keyword>
<keyword evidence="2" id="KW-0472">Membrane</keyword>
<evidence type="ECO:0008006" key="5">
    <source>
        <dbReference type="Google" id="ProtNLM"/>
    </source>
</evidence>
<reference evidence="4" key="1">
    <citation type="submission" date="2016-10" db="EMBL/GenBank/DDBJ databases">
        <authorList>
            <person name="Varghese N."/>
            <person name="Submissions S."/>
        </authorList>
    </citation>
    <scope>NUCLEOTIDE SEQUENCE [LARGE SCALE GENOMIC DNA]</scope>
    <source>
        <strain evidence="4">Nm69</strain>
    </source>
</reference>
<dbReference type="NCBIfam" id="NF041109">
    <property type="entry name" value="VF_TspB_C_term"/>
    <property type="match status" value="1"/>
</dbReference>
<evidence type="ECO:0000256" key="2">
    <source>
        <dbReference type="SAM" id="Phobius"/>
    </source>
</evidence>
<dbReference type="Proteomes" id="UP000199533">
    <property type="component" value="Unassembled WGS sequence"/>
</dbReference>
<feature type="transmembrane region" description="Helical" evidence="2">
    <location>
        <begin position="399"/>
        <end position="419"/>
    </location>
</feature>
<accession>A0A1I3YIA9</accession>
<sequence>MDHVKLLIPITLLLLFYRPVPVHAEIIDISQHSGIIRDSAGNYKTINGRGSITSINTGTQLQIRNPSLPVPTTKGNQFVDISRTANVDIARVGIATASMIRRLTPLAMTIGAVSLICELAAICEQADEWWTGENSDIVTAPPGNCSSIAFGEIQYWTNTFNRTFQYKRVVHSSCEATPAGFGVIFACSQSASSCINGEQVIQKDMGIGYPLPEQARPITDADLEAAETALSDPQMTDHLLENAEPVPVDVSTPPALDAPINQPIGSETITTKDAQGNTTGTQVTETSLDITDAATTENPNQIDVKEKKTVTTYDLNNNPTGSTTTESEIRPPAPPDPPDIDYEIDFDDVNDKDLEEYEFPDIFSYESWGEGSCPADRSVSYGYGNLNLSMQPACDFATGVRPIILVIAGLSAMFIISGIKIE</sequence>
<evidence type="ECO:0000313" key="3">
    <source>
        <dbReference type="EMBL" id="SFK31503.1"/>
    </source>
</evidence>
<protein>
    <recommendedName>
        <fullName evidence="5">TspB protein</fullName>
    </recommendedName>
</protein>
<dbReference type="OrthoDB" id="8548335at2"/>
<keyword evidence="2" id="KW-0812">Transmembrane</keyword>
<proteinExistence type="predicted"/>
<dbReference type="EMBL" id="FOSP01000004">
    <property type="protein sequence ID" value="SFK31503.1"/>
    <property type="molecule type" value="Genomic_DNA"/>
</dbReference>
<gene>
    <name evidence="3" type="ORF">SAMN05216302_10045</name>
</gene>
<organism evidence="3 4">
    <name type="scientific">Nitrosomonas aestuarii</name>
    <dbReference type="NCBI Taxonomy" id="52441"/>
    <lineage>
        <taxon>Bacteria</taxon>
        <taxon>Pseudomonadati</taxon>
        <taxon>Pseudomonadota</taxon>
        <taxon>Betaproteobacteria</taxon>
        <taxon>Nitrosomonadales</taxon>
        <taxon>Nitrosomonadaceae</taxon>
        <taxon>Nitrosomonas</taxon>
    </lineage>
</organism>
<evidence type="ECO:0000313" key="4">
    <source>
        <dbReference type="Proteomes" id="UP000199533"/>
    </source>
</evidence>
<name>A0A1I3YIA9_9PROT</name>
<dbReference type="RefSeq" id="WP_090697174.1">
    <property type="nucleotide sequence ID" value="NZ_FOSP01000004.1"/>
</dbReference>
<feature type="compositionally biased region" description="Polar residues" evidence="1">
    <location>
        <begin position="310"/>
        <end position="326"/>
    </location>
</feature>
<dbReference type="AlphaFoldDB" id="A0A1I3YIA9"/>
<evidence type="ECO:0000256" key="1">
    <source>
        <dbReference type="SAM" id="MobiDB-lite"/>
    </source>
</evidence>
<keyword evidence="4" id="KW-1185">Reference proteome</keyword>